<protein>
    <recommendedName>
        <fullName evidence="6">triacylglycerol lipase</fullName>
        <ecNumber evidence="6">3.1.1.3</ecNumber>
    </recommendedName>
    <alternativeName>
        <fullName evidence="17">Autophagy-related protein 15</fullName>
    </alternativeName>
</protein>
<evidence type="ECO:0000256" key="2">
    <source>
        <dbReference type="ARBA" id="ARBA00004270"/>
    </source>
</evidence>
<evidence type="ECO:0000256" key="4">
    <source>
        <dbReference type="ARBA" id="ARBA00010701"/>
    </source>
</evidence>
<dbReference type="InterPro" id="IPR050805">
    <property type="entry name" value="ATG15_Lipase"/>
</dbReference>
<dbReference type="GO" id="GO:0005775">
    <property type="term" value="C:vacuolar lumen"/>
    <property type="evidence" value="ECO:0007669"/>
    <property type="project" value="TreeGrafter"/>
</dbReference>
<evidence type="ECO:0000256" key="8">
    <source>
        <dbReference type="ARBA" id="ARBA00022753"/>
    </source>
</evidence>
<evidence type="ECO:0000256" key="7">
    <source>
        <dbReference type="ARBA" id="ARBA00022692"/>
    </source>
</evidence>
<evidence type="ECO:0000256" key="6">
    <source>
        <dbReference type="ARBA" id="ARBA00013279"/>
    </source>
</evidence>
<evidence type="ECO:0000256" key="9">
    <source>
        <dbReference type="ARBA" id="ARBA00022801"/>
    </source>
</evidence>
<comment type="similarity">
    <text evidence="4">Belongs to the AB hydrolase superfamily. Lipase family.</text>
</comment>
<dbReference type="PANTHER" id="PTHR47175:SF2">
    <property type="entry name" value="LIPASE ATG15-RELATED"/>
    <property type="match status" value="1"/>
</dbReference>
<comment type="catalytic activity">
    <reaction evidence="1">
        <text>a triacylglycerol + H2O = a diacylglycerol + a fatty acid + H(+)</text>
        <dbReference type="Rhea" id="RHEA:12044"/>
        <dbReference type="ChEBI" id="CHEBI:15377"/>
        <dbReference type="ChEBI" id="CHEBI:15378"/>
        <dbReference type="ChEBI" id="CHEBI:17855"/>
        <dbReference type="ChEBI" id="CHEBI:18035"/>
        <dbReference type="ChEBI" id="CHEBI:28868"/>
        <dbReference type="EC" id="3.1.1.3"/>
    </reaction>
</comment>
<keyword evidence="12" id="KW-1133">Transmembrane helix</keyword>
<dbReference type="InterPro" id="IPR029058">
    <property type="entry name" value="AB_hydrolase_fold"/>
</dbReference>
<accession>A0A9P7GUL2</accession>
<evidence type="ECO:0000256" key="17">
    <source>
        <dbReference type="ARBA" id="ARBA00029828"/>
    </source>
</evidence>
<keyword evidence="16" id="KW-0325">Glycoprotein</keyword>
<dbReference type="OrthoDB" id="58570at2759"/>
<comment type="subunit">
    <text evidence="5">Binds to both phosphatidylinositol (PI) and phosphatidylinositol 3,5-bisphosphate (PIP2).</text>
</comment>
<name>A0A9P7GUL2_9AGAR</name>
<dbReference type="EMBL" id="JABCKI010000038">
    <property type="protein sequence ID" value="KAG5653710.1"/>
    <property type="molecule type" value="Genomic_DNA"/>
</dbReference>
<evidence type="ECO:0000256" key="1">
    <source>
        <dbReference type="ARBA" id="ARBA00001024"/>
    </source>
</evidence>
<comment type="subcellular location">
    <subcellularLocation>
        <location evidence="3">Endosome</location>
        <location evidence="3">Multivesicular body membrane</location>
        <topology evidence="3">Single-pass type II membrane protein</topology>
    </subcellularLocation>
    <subcellularLocation>
        <location evidence="2">Prevacuolar compartment membrane</location>
        <topology evidence="2">Single-pass type II membrane protein</topology>
    </subcellularLocation>
</comment>
<dbReference type="GO" id="GO:0034496">
    <property type="term" value="P:multivesicular body membrane disassembly"/>
    <property type="evidence" value="ECO:0007669"/>
    <property type="project" value="TreeGrafter"/>
</dbReference>
<evidence type="ECO:0000256" key="14">
    <source>
        <dbReference type="ARBA" id="ARBA00023098"/>
    </source>
</evidence>
<evidence type="ECO:0000256" key="15">
    <source>
        <dbReference type="ARBA" id="ARBA00023136"/>
    </source>
</evidence>
<evidence type="ECO:0000256" key="11">
    <source>
        <dbReference type="ARBA" id="ARBA00022968"/>
    </source>
</evidence>
<reference evidence="18" key="1">
    <citation type="submission" date="2021-02" db="EMBL/GenBank/DDBJ databases">
        <authorList>
            <person name="Nieuwenhuis M."/>
            <person name="Van De Peppel L.J.J."/>
        </authorList>
    </citation>
    <scope>NUCLEOTIDE SEQUENCE</scope>
    <source>
        <strain evidence="18">D49</strain>
    </source>
</reference>
<evidence type="ECO:0000256" key="3">
    <source>
        <dbReference type="ARBA" id="ARBA00004343"/>
    </source>
</evidence>
<dbReference type="Proteomes" id="UP000717328">
    <property type="component" value="Unassembled WGS sequence"/>
</dbReference>
<dbReference type="GO" id="GO:0046461">
    <property type="term" value="P:neutral lipid catabolic process"/>
    <property type="evidence" value="ECO:0007669"/>
    <property type="project" value="TreeGrafter"/>
</dbReference>
<dbReference type="GO" id="GO:0034727">
    <property type="term" value="P:piecemeal microautophagy of the nucleus"/>
    <property type="evidence" value="ECO:0007669"/>
    <property type="project" value="TreeGrafter"/>
</dbReference>
<keyword evidence="13" id="KW-0072">Autophagy</keyword>
<keyword evidence="14" id="KW-0443">Lipid metabolism</keyword>
<keyword evidence="8" id="KW-0967">Endosome</keyword>
<dbReference type="GO" id="GO:0004806">
    <property type="term" value="F:triacylglycerol lipase activity"/>
    <property type="evidence" value="ECO:0007669"/>
    <property type="project" value="UniProtKB-EC"/>
</dbReference>
<evidence type="ECO:0000256" key="5">
    <source>
        <dbReference type="ARBA" id="ARBA00011137"/>
    </source>
</evidence>
<evidence type="ECO:0000256" key="10">
    <source>
        <dbReference type="ARBA" id="ARBA00022963"/>
    </source>
</evidence>
<evidence type="ECO:0000256" key="12">
    <source>
        <dbReference type="ARBA" id="ARBA00022989"/>
    </source>
</evidence>
<dbReference type="AlphaFoldDB" id="A0A9P7GUL2"/>
<organism evidence="18 19">
    <name type="scientific">Sphagnurus paluster</name>
    <dbReference type="NCBI Taxonomy" id="117069"/>
    <lineage>
        <taxon>Eukaryota</taxon>
        <taxon>Fungi</taxon>
        <taxon>Dikarya</taxon>
        <taxon>Basidiomycota</taxon>
        <taxon>Agaricomycotina</taxon>
        <taxon>Agaricomycetes</taxon>
        <taxon>Agaricomycetidae</taxon>
        <taxon>Agaricales</taxon>
        <taxon>Tricholomatineae</taxon>
        <taxon>Lyophyllaceae</taxon>
        <taxon>Sphagnurus</taxon>
    </lineage>
</organism>
<keyword evidence="15" id="KW-0472">Membrane</keyword>
<comment type="caution">
    <text evidence="18">The sequence shown here is derived from an EMBL/GenBank/DDBJ whole genome shotgun (WGS) entry which is preliminary data.</text>
</comment>
<keyword evidence="7" id="KW-0812">Transmembrane</keyword>
<dbReference type="PANTHER" id="PTHR47175">
    <property type="entry name" value="LIPASE ATG15-RELATED"/>
    <property type="match status" value="1"/>
</dbReference>
<dbReference type="GO" id="GO:0032585">
    <property type="term" value="C:multivesicular body membrane"/>
    <property type="evidence" value="ECO:0007669"/>
    <property type="project" value="UniProtKB-SubCell"/>
</dbReference>
<dbReference type="SUPFAM" id="SSF53474">
    <property type="entry name" value="alpha/beta-Hydrolases"/>
    <property type="match status" value="1"/>
</dbReference>
<sequence>MTVYRPRSLAALHHARLRSLHQAESEIVEWDRFEVPGPDVEDRHTLAQLARMAGNAYALNPRGNWYEVDKAWNTSYPFGWEDEADGFRGHVFLSSDNSTVVLSIKGTTLNGPTSKKDQFNDNL</sequence>
<evidence type="ECO:0000313" key="19">
    <source>
        <dbReference type="Proteomes" id="UP000717328"/>
    </source>
</evidence>
<keyword evidence="11" id="KW-0735">Signal-anchor</keyword>
<proteinExistence type="inferred from homology"/>
<evidence type="ECO:0000256" key="13">
    <source>
        <dbReference type="ARBA" id="ARBA00023006"/>
    </source>
</evidence>
<dbReference type="GO" id="GO:0006660">
    <property type="term" value="P:phosphatidylserine catabolic process"/>
    <property type="evidence" value="ECO:0007669"/>
    <property type="project" value="TreeGrafter"/>
</dbReference>
<dbReference type="EC" id="3.1.1.3" evidence="6"/>
<reference evidence="18" key="2">
    <citation type="submission" date="2021-10" db="EMBL/GenBank/DDBJ databases">
        <title>Phylogenomics reveals ancestral predisposition of the termite-cultivated fungus Termitomyces towards a domesticated lifestyle.</title>
        <authorList>
            <person name="Auxier B."/>
            <person name="Grum-Grzhimaylo A."/>
            <person name="Cardenas M.E."/>
            <person name="Lodge J.D."/>
            <person name="Laessoe T."/>
            <person name="Pedersen O."/>
            <person name="Smith M.E."/>
            <person name="Kuyper T.W."/>
            <person name="Franco-Molano E.A."/>
            <person name="Baroni T.J."/>
            <person name="Aanen D.K."/>
        </authorList>
    </citation>
    <scope>NUCLEOTIDE SEQUENCE</scope>
    <source>
        <strain evidence="18">D49</strain>
    </source>
</reference>
<keyword evidence="9" id="KW-0378">Hydrolase</keyword>
<evidence type="ECO:0000256" key="16">
    <source>
        <dbReference type="ARBA" id="ARBA00023180"/>
    </source>
</evidence>
<evidence type="ECO:0000313" key="18">
    <source>
        <dbReference type="EMBL" id="KAG5653710.1"/>
    </source>
</evidence>
<gene>
    <name evidence="18" type="ORF">H0H81_011290</name>
</gene>
<dbReference type="GO" id="GO:0004620">
    <property type="term" value="F:phospholipase activity"/>
    <property type="evidence" value="ECO:0007669"/>
    <property type="project" value="TreeGrafter"/>
</dbReference>
<keyword evidence="19" id="KW-1185">Reference proteome</keyword>
<keyword evidence="10" id="KW-0442">Lipid degradation</keyword>